<dbReference type="InterPro" id="IPR001638">
    <property type="entry name" value="Solute-binding_3/MltF_N"/>
</dbReference>
<dbReference type="AlphaFoldDB" id="A0A4R2D7T9"/>
<comment type="caution">
    <text evidence="3">The sequence shown here is derived from an EMBL/GenBank/DDBJ whole genome shotgun (WGS) entry which is preliminary data.</text>
</comment>
<dbReference type="SUPFAM" id="SSF53850">
    <property type="entry name" value="Periplasmic binding protein-like II"/>
    <property type="match status" value="1"/>
</dbReference>
<accession>A0A4R2D7T9</accession>
<keyword evidence="1" id="KW-0732">Signal</keyword>
<name>A0A4R2D7T9_SHIGR</name>
<evidence type="ECO:0000259" key="2">
    <source>
        <dbReference type="SMART" id="SM00062"/>
    </source>
</evidence>
<dbReference type="Gene3D" id="3.40.190.10">
    <property type="entry name" value="Periplasmic binding protein-like II"/>
    <property type="match status" value="2"/>
</dbReference>
<protein>
    <submittedName>
        <fullName evidence="3">Amino acid ABC transporter substrate-binding protein (PAAT family)</fullName>
    </submittedName>
</protein>
<evidence type="ECO:0000313" key="4">
    <source>
        <dbReference type="Proteomes" id="UP000295351"/>
    </source>
</evidence>
<evidence type="ECO:0000313" key="3">
    <source>
        <dbReference type="EMBL" id="TCN48404.1"/>
    </source>
</evidence>
<dbReference type="PANTHER" id="PTHR38834:SF3">
    <property type="entry name" value="SOLUTE-BINDING PROTEIN FAMILY 3_N-TERMINAL DOMAIN-CONTAINING PROTEIN"/>
    <property type="match status" value="1"/>
</dbReference>
<sequence length="249" mass="27396">MKTLLLTLCLSLAPLSAPLAETLHFVTEEYAPFNYSKDGRITGIAVEQVEAIAKAVGIDYTIEIMPWARAFAMAENQPMNCVFTTGYNRDRADRFAWVNPLLKDEMVLLKRKDGSKGPASTREALAMKVGSQRGDFAVEALEELGFKDIDLATDIDISVRKLLSGRIDLMPTSIKTYENLVNQGQPVEKAMLMAGQIYGLACHKDTPPELIERLQAALDQLIVSGEQDRIFTAYGLPPNTRTADGGAKK</sequence>
<organism evidence="3 4">
    <name type="scientific">Shinella granuli</name>
    <dbReference type="NCBI Taxonomy" id="323621"/>
    <lineage>
        <taxon>Bacteria</taxon>
        <taxon>Pseudomonadati</taxon>
        <taxon>Pseudomonadota</taxon>
        <taxon>Alphaproteobacteria</taxon>
        <taxon>Hyphomicrobiales</taxon>
        <taxon>Rhizobiaceae</taxon>
        <taxon>Shinella</taxon>
    </lineage>
</organism>
<reference evidence="3 4" key="1">
    <citation type="submission" date="2019-03" db="EMBL/GenBank/DDBJ databases">
        <title>Genomic Encyclopedia of Type Strains, Phase IV (KMG-IV): sequencing the most valuable type-strain genomes for metagenomic binning, comparative biology and taxonomic classification.</title>
        <authorList>
            <person name="Goeker M."/>
        </authorList>
    </citation>
    <scope>NUCLEOTIDE SEQUENCE [LARGE SCALE GENOMIC DNA]</scope>
    <source>
        <strain evidence="3 4">DSM 18401</strain>
    </source>
</reference>
<feature type="signal peptide" evidence="1">
    <location>
        <begin position="1"/>
        <end position="19"/>
    </location>
</feature>
<dbReference type="EMBL" id="SLVX01000001">
    <property type="protein sequence ID" value="TCN48404.1"/>
    <property type="molecule type" value="Genomic_DNA"/>
</dbReference>
<evidence type="ECO:0000256" key="1">
    <source>
        <dbReference type="SAM" id="SignalP"/>
    </source>
</evidence>
<gene>
    <name evidence="3" type="ORF">EV665_101136</name>
</gene>
<dbReference type="Proteomes" id="UP000295351">
    <property type="component" value="Unassembled WGS sequence"/>
</dbReference>
<feature type="chain" id="PRO_5021015906" evidence="1">
    <location>
        <begin position="20"/>
        <end position="249"/>
    </location>
</feature>
<dbReference type="RefSeq" id="WP_133032722.1">
    <property type="nucleotide sequence ID" value="NZ_BAABEI010000012.1"/>
</dbReference>
<proteinExistence type="predicted"/>
<keyword evidence="4" id="KW-1185">Reference proteome</keyword>
<dbReference type="SMART" id="SM00062">
    <property type="entry name" value="PBPb"/>
    <property type="match status" value="1"/>
</dbReference>
<dbReference type="Pfam" id="PF00497">
    <property type="entry name" value="SBP_bac_3"/>
    <property type="match status" value="1"/>
</dbReference>
<dbReference type="PANTHER" id="PTHR38834">
    <property type="entry name" value="PERIPLASMIC SUBSTRATE BINDING PROTEIN FAMILY 3"/>
    <property type="match status" value="1"/>
</dbReference>
<feature type="domain" description="Solute-binding protein family 3/N-terminal" evidence="2">
    <location>
        <begin position="22"/>
        <end position="238"/>
    </location>
</feature>